<dbReference type="PANTHER" id="PTHR33021">
    <property type="entry name" value="BLUE COPPER PROTEIN"/>
    <property type="match status" value="1"/>
</dbReference>
<dbReference type="InterPro" id="IPR008972">
    <property type="entry name" value="Cupredoxin"/>
</dbReference>
<feature type="signal peptide" evidence="5">
    <location>
        <begin position="1"/>
        <end position="25"/>
    </location>
</feature>
<keyword evidence="8" id="KW-1185">Reference proteome</keyword>
<evidence type="ECO:0000313" key="7">
    <source>
        <dbReference type="EMBL" id="ONK80774.1"/>
    </source>
</evidence>
<dbReference type="Proteomes" id="UP000243459">
    <property type="component" value="Chromosome 1"/>
</dbReference>
<dbReference type="Pfam" id="PF02298">
    <property type="entry name" value="Cu_bind_like"/>
    <property type="match status" value="1"/>
</dbReference>
<dbReference type="InterPro" id="IPR003245">
    <property type="entry name" value="Phytocyanin_dom"/>
</dbReference>
<dbReference type="PROSITE" id="PS51485">
    <property type="entry name" value="PHYTOCYANIN"/>
    <property type="match status" value="1"/>
</dbReference>
<name>A0A5P1FRX6_ASPOF</name>
<keyword evidence="2" id="KW-0186">Copper</keyword>
<sequence>MARTILCVTLMSFYLLVSLINVARSAEFIVGGADGWTFDKENWPEGKSFKPGDVLVFNYAPEEHNVVIVDAAGFNSCTPAANSTVYTSGNDRITLAKGENYFLCSFPDHCVSGMRIKVNAA</sequence>
<dbReference type="InterPro" id="IPR041844">
    <property type="entry name" value="Plantacyanin"/>
</dbReference>
<dbReference type="Gene3D" id="2.60.40.420">
    <property type="entry name" value="Cupredoxins - blue copper proteins"/>
    <property type="match status" value="1"/>
</dbReference>
<dbReference type="GO" id="GO:0046872">
    <property type="term" value="F:metal ion binding"/>
    <property type="evidence" value="ECO:0007669"/>
    <property type="project" value="UniProtKB-KW"/>
</dbReference>
<reference evidence="8" key="1">
    <citation type="journal article" date="2017" name="Nat. Commun.">
        <title>The asparagus genome sheds light on the origin and evolution of a young Y chromosome.</title>
        <authorList>
            <person name="Harkess A."/>
            <person name="Zhou J."/>
            <person name="Xu C."/>
            <person name="Bowers J.E."/>
            <person name="Van der Hulst R."/>
            <person name="Ayyampalayam S."/>
            <person name="Mercati F."/>
            <person name="Riccardi P."/>
            <person name="McKain M.R."/>
            <person name="Kakrana A."/>
            <person name="Tang H."/>
            <person name="Ray J."/>
            <person name="Groenendijk J."/>
            <person name="Arikit S."/>
            <person name="Mathioni S.M."/>
            <person name="Nakano M."/>
            <person name="Shan H."/>
            <person name="Telgmann-Rauber A."/>
            <person name="Kanno A."/>
            <person name="Yue Z."/>
            <person name="Chen H."/>
            <person name="Li W."/>
            <person name="Chen Y."/>
            <person name="Xu X."/>
            <person name="Zhang Y."/>
            <person name="Luo S."/>
            <person name="Chen H."/>
            <person name="Gao J."/>
            <person name="Mao Z."/>
            <person name="Pires J.C."/>
            <person name="Luo M."/>
            <person name="Kudrna D."/>
            <person name="Wing R.A."/>
            <person name="Meyers B.C."/>
            <person name="Yi K."/>
            <person name="Kong H."/>
            <person name="Lavrijsen P."/>
            <person name="Sunseri F."/>
            <person name="Falavigna A."/>
            <person name="Ye Y."/>
            <person name="Leebens-Mack J.H."/>
            <person name="Chen G."/>
        </authorList>
    </citation>
    <scope>NUCLEOTIDE SEQUENCE [LARGE SCALE GENOMIC DNA]</scope>
    <source>
        <strain evidence="8">cv. DH0086</strain>
    </source>
</reference>
<dbReference type="AlphaFoldDB" id="A0A5P1FRX6"/>
<dbReference type="Gramene" id="ONK80774">
    <property type="protein sequence ID" value="ONK80774"/>
    <property type="gene ID" value="A4U43_C01F21580"/>
</dbReference>
<evidence type="ECO:0000313" key="8">
    <source>
        <dbReference type="Proteomes" id="UP000243459"/>
    </source>
</evidence>
<feature type="domain" description="Phytocyanin" evidence="6">
    <location>
        <begin position="26"/>
        <end position="121"/>
    </location>
</feature>
<dbReference type="PANTHER" id="PTHR33021:SF193">
    <property type="entry name" value="OS06G0218600 PROTEIN"/>
    <property type="match status" value="1"/>
</dbReference>
<dbReference type="FunFam" id="2.60.40.420:FF:000013">
    <property type="entry name" value="basic blue protein-like"/>
    <property type="match status" value="1"/>
</dbReference>
<dbReference type="GO" id="GO:0009055">
    <property type="term" value="F:electron transfer activity"/>
    <property type="evidence" value="ECO:0007669"/>
    <property type="project" value="InterPro"/>
</dbReference>
<keyword evidence="3" id="KW-1015">Disulfide bond</keyword>
<feature type="chain" id="PRO_5024315309" description="Plantacyanin" evidence="5">
    <location>
        <begin position="26"/>
        <end position="121"/>
    </location>
</feature>
<evidence type="ECO:0000256" key="5">
    <source>
        <dbReference type="SAM" id="SignalP"/>
    </source>
</evidence>
<keyword evidence="1" id="KW-0479">Metal-binding</keyword>
<dbReference type="OMA" id="TFNAVGW"/>
<dbReference type="EMBL" id="CM007381">
    <property type="protein sequence ID" value="ONK80774.1"/>
    <property type="molecule type" value="Genomic_DNA"/>
</dbReference>
<organism evidence="7 8">
    <name type="scientific">Asparagus officinalis</name>
    <name type="common">Garden asparagus</name>
    <dbReference type="NCBI Taxonomy" id="4686"/>
    <lineage>
        <taxon>Eukaryota</taxon>
        <taxon>Viridiplantae</taxon>
        <taxon>Streptophyta</taxon>
        <taxon>Embryophyta</taxon>
        <taxon>Tracheophyta</taxon>
        <taxon>Spermatophyta</taxon>
        <taxon>Magnoliopsida</taxon>
        <taxon>Liliopsida</taxon>
        <taxon>Asparagales</taxon>
        <taxon>Asparagaceae</taxon>
        <taxon>Asparagoideae</taxon>
        <taxon>Asparagus</taxon>
    </lineage>
</organism>
<protein>
    <recommendedName>
        <fullName evidence="4">Plantacyanin</fullName>
    </recommendedName>
</protein>
<dbReference type="InterPro" id="IPR039391">
    <property type="entry name" value="Phytocyanin-like"/>
</dbReference>
<gene>
    <name evidence="7" type="ORF">A4U43_C01F21580</name>
</gene>
<dbReference type="PROSITE" id="PS00196">
    <property type="entry name" value="COPPER_BLUE"/>
    <property type="match status" value="1"/>
</dbReference>
<evidence type="ECO:0000256" key="1">
    <source>
        <dbReference type="ARBA" id="ARBA00022723"/>
    </source>
</evidence>
<keyword evidence="5" id="KW-0732">Signal</keyword>
<evidence type="ECO:0000256" key="2">
    <source>
        <dbReference type="ARBA" id="ARBA00023008"/>
    </source>
</evidence>
<dbReference type="InterPro" id="IPR028871">
    <property type="entry name" value="BlueCu_1_BS"/>
</dbReference>
<dbReference type="SUPFAM" id="SSF49503">
    <property type="entry name" value="Cupredoxins"/>
    <property type="match status" value="1"/>
</dbReference>
<dbReference type="CDD" id="cd11013">
    <property type="entry name" value="Plantacyanin"/>
    <property type="match status" value="1"/>
</dbReference>
<evidence type="ECO:0000256" key="3">
    <source>
        <dbReference type="ARBA" id="ARBA00023157"/>
    </source>
</evidence>
<evidence type="ECO:0000256" key="4">
    <source>
        <dbReference type="ARBA" id="ARBA00082491"/>
    </source>
</evidence>
<dbReference type="OrthoDB" id="1934652at2759"/>
<dbReference type="GO" id="GO:0005886">
    <property type="term" value="C:plasma membrane"/>
    <property type="evidence" value="ECO:0007669"/>
    <property type="project" value="TreeGrafter"/>
</dbReference>
<accession>A0A5P1FRX6</accession>
<evidence type="ECO:0000259" key="6">
    <source>
        <dbReference type="PROSITE" id="PS51485"/>
    </source>
</evidence>
<proteinExistence type="predicted"/>